<evidence type="ECO:0000256" key="4">
    <source>
        <dbReference type="ARBA" id="ARBA00009160"/>
    </source>
</evidence>
<feature type="binding site" evidence="15">
    <location>
        <position position="1238"/>
    </location>
    <ligand>
        <name>S-adenosyl-L-methionine</name>
        <dbReference type="ChEBI" id="CHEBI:59789"/>
    </ligand>
</feature>
<feature type="binding site" evidence="15">
    <location>
        <begin position="1187"/>
        <end position="1193"/>
    </location>
    <ligand>
        <name>S-adenosyl-L-methionine</name>
        <dbReference type="ChEBI" id="CHEBI:59789"/>
    </ligand>
</feature>
<protein>
    <recommendedName>
        <fullName evidence="14">Nucleolar protein 2</fullName>
    </recommendedName>
</protein>
<dbReference type="EMBL" id="JANIEX010001236">
    <property type="protein sequence ID" value="KAJ3560105.1"/>
    <property type="molecule type" value="Genomic_DNA"/>
</dbReference>
<evidence type="ECO:0000256" key="16">
    <source>
        <dbReference type="SAM" id="MobiDB-lite"/>
    </source>
</evidence>
<feature type="compositionally biased region" description="Basic and acidic residues" evidence="16">
    <location>
        <begin position="624"/>
        <end position="633"/>
    </location>
</feature>
<dbReference type="InterPro" id="IPR018314">
    <property type="entry name" value="RsmB/NOL1/NOP2-like_CS"/>
</dbReference>
<dbReference type="InterPro" id="IPR054728">
    <property type="entry name" value="RsmB-like_ferredoxin"/>
</dbReference>
<feature type="binding site" evidence="15">
    <location>
        <position position="1255"/>
    </location>
    <ligand>
        <name>S-adenosyl-L-methionine</name>
        <dbReference type="ChEBI" id="CHEBI:59789"/>
    </ligand>
</feature>
<evidence type="ECO:0000256" key="15">
    <source>
        <dbReference type="PROSITE-ProRule" id="PRU01023"/>
    </source>
</evidence>
<comment type="subcellular location">
    <subcellularLocation>
        <location evidence="1">Membrane</location>
    </subcellularLocation>
    <subcellularLocation>
        <location evidence="2">Nucleus</location>
        <location evidence="2">Nucleolus</location>
    </subcellularLocation>
</comment>
<dbReference type="CDD" id="cd02440">
    <property type="entry name" value="AdoMet_MTases"/>
    <property type="match status" value="1"/>
</dbReference>
<feature type="compositionally biased region" description="Acidic residues" evidence="16">
    <location>
        <begin position="910"/>
        <end position="920"/>
    </location>
</feature>
<evidence type="ECO:0000256" key="12">
    <source>
        <dbReference type="ARBA" id="ARBA00023136"/>
    </source>
</evidence>
<dbReference type="InterPro" id="IPR001678">
    <property type="entry name" value="MeTrfase_RsmB-F_NOP2_dom"/>
</dbReference>
<feature type="domain" description="SAM-dependent MTase RsmB/NOP-type" evidence="18">
    <location>
        <begin position="1095"/>
        <end position="1383"/>
    </location>
</feature>
<evidence type="ECO:0000256" key="10">
    <source>
        <dbReference type="ARBA" id="ARBA00022884"/>
    </source>
</evidence>
<organism evidence="19 20">
    <name type="scientific">Leucocoprinus birnbaumii</name>
    <dbReference type="NCBI Taxonomy" id="56174"/>
    <lineage>
        <taxon>Eukaryota</taxon>
        <taxon>Fungi</taxon>
        <taxon>Dikarya</taxon>
        <taxon>Basidiomycota</taxon>
        <taxon>Agaricomycotina</taxon>
        <taxon>Agaricomycetes</taxon>
        <taxon>Agaricomycetidae</taxon>
        <taxon>Agaricales</taxon>
        <taxon>Agaricineae</taxon>
        <taxon>Agaricaceae</taxon>
        <taxon>Leucocoprinus</taxon>
    </lineage>
</organism>
<dbReference type="Proteomes" id="UP001213000">
    <property type="component" value="Unassembled WGS sequence"/>
</dbReference>
<feature type="compositionally biased region" description="Polar residues" evidence="16">
    <location>
        <begin position="809"/>
        <end position="818"/>
    </location>
</feature>
<evidence type="ECO:0000256" key="8">
    <source>
        <dbReference type="ARBA" id="ARBA00022691"/>
    </source>
</evidence>
<accession>A0AAD5YRB1</accession>
<feature type="region of interest" description="Disordered" evidence="16">
    <location>
        <begin position="762"/>
        <end position="1031"/>
    </location>
</feature>
<name>A0AAD5YRB1_9AGAR</name>
<keyword evidence="9 17" id="KW-0812">Transmembrane</keyword>
<evidence type="ECO:0000259" key="18">
    <source>
        <dbReference type="PROSITE" id="PS51686"/>
    </source>
</evidence>
<feature type="compositionally biased region" description="Acidic residues" evidence="16">
    <location>
        <begin position="993"/>
        <end position="1009"/>
    </location>
</feature>
<dbReference type="Pfam" id="PF04930">
    <property type="entry name" value="FUN14"/>
    <property type="match status" value="1"/>
</dbReference>
<dbReference type="Pfam" id="PF22458">
    <property type="entry name" value="RsmF-B_ferredox"/>
    <property type="match status" value="1"/>
</dbReference>
<comment type="similarity">
    <text evidence="4">Belongs to the FUN14 family.</text>
</comment>
<reference evidence="19" key="1">
    <citation type="submission" date="2022-07" db="EMBL/GenBank/DDBJ databases">
        <title>Genome Sequence of Leucocoprinus birnbaumii.</title>
        <authorList>
            <person name="Buettner E."/>
        </authorList>
    </citation>
    <scope>NUCLEOTIDE SEQUENCE</scope>
    <source>
        <strain evidence="19">VT141</strain>
    </source>
</reference>
<keyword evidence="13" id="KW-0539">Nucleus</keyword>
<feature type="compositionally biased region" description="Polar residues" evidence="16">
    <location>
        <begin position="220"/>
        <end position="230"/>
    </location>
</feature>
<dbReference type="Pfam" id="PF01189">
    <property type="entry name" value="Methyltr_RsmB-F"/>
    <property type="match status" value="1"/>
</dbReference>
<keyword evidence="6 15" id="KW-0489">Methyltransferase</keyword>
<dbReference type="GO" id="GO:0070475">
    <property type="term" value="P:rRNA base methylation"/>
    <property type="evidence" value="ECO:0007669"/>
    <property type="project" value="TreeGrafter"/>
</dbReference>
<comment type="caution">
    <text evidence="19">The sequence shown here is derived from an EMBL/GenBank/DDBJ whole genome shotgun (WGS) entry which is preliminary data.</text>
</comment>
<feature type="compositionally biased region" description="Acidic residues" evidence="16">
    <location>
        <begin position="875"/>
        <end position="901"/>
    </location>
</feature>
<feature type="compositionally biased region" description="Acidic residues" evidence="16">
    <location>
        <begin position="842"/>
        <end position="861"/>
    </location>
</feature>
<dbReference type="GO" id="GO:0009383">
    <property type="term" value="F:rRNA (cytosine-C5-)-methyltransferase activity"/>
    <property type="evidence" value="ECO:0007669"/>
    <property type="project" value="TreeGrafter"/>
</dbReference>
<feature type="compositionally biased region" description="Polar residues" evidence="16">
    <location>
        <begin position="199"/>
        <end position="212"/>
    </location>
</feature>
<feature type="transmembrane region" description="Helical" evidence="17">
    <location>
        <begin position="83"/>
        <end position="100"/>
    </location>
</feature>
<proteinExistence type="inferred from homology"/>
<keyword evidence="10 15" id="KW-0694">RNA-binding</keyword>
<evidence type="ECO:0000256" key="7">
    <source>
        <dbReference type="ARBA" id="ARBA00022679"/>
    </source>
</evidence>
<evidence type="ECO:0000313" key="19">
    <source>
        <dbReference type="EMBL" id="KAJ3560105.1"/>
    </source>
</evidence>
<dbReference type="InterPro" id="IPR023267">
    <property type="entry name" value="RCMT"/>
</dbReference>
<dbReference type="PRINTS" id="PR02008">
    <property type="entry name" value="RCMTFAMILY"/>
</dbReference>
<sequence>METSAKLWAGFKRFRVLVFGISTVLAMALSVIFSLFAVREWKFYSGAQKSILVIILAINGFSTILLYLMIIVRFRLWLDGARVISLVVFQSGATVVFTISKPNLPCNNLGTVQTCRTIATVAVFVGWSLAGLLLFYALCLAIMSHVPRPTVLEKPVLNLPEGRPKLGHSSTPSWSTTTSSKTLIAPSEMEKKNDGKRLSISSQLDLKSSQSPWIRAPIENSPSRTSSLASHGSIRPEQYGVYRPDTPQTIPSPSASSISNSAYLGTPLSYYSQALPLPPTPNYYTSCPSPVPYSSPKLRQPLLPNPFMDPFSRSATPASVASFHSDGYPSMPSRVQSPANHVPRTLLSGGWQIPSARHPASPRGFLTTLPGADPIQVPIRGPDLASHRHYNNSTPFTLQAGGAFKTTGRTRKSMDAMTVMSQSVSIHSSPTDWSNGSLSVPRSPSPHHLPIHMAPPNSPSALVLPAHPRLNPVDLRGPQRFHEIRRLGSSPDLRPGGSPTTGNERAWGVVVPDAAFSFDNDYILLSTMLIPRVGRQVTQVGLARSWNVSHLQSSFGRRLVSGFQRTIQSSATTTSTRSRIERITNAKYAFGAAAVASIGFGLSAFTRPKVFCDVPPKGANAPSSDKEFREPTKSNEYPPPPQSSLSLFELSFGAVAGICSGVFVKKGAKAVAWVFGGMFVLLQYLGSRSLVKVDWARMSSRFENLFYTRDATGQSKPPNVLSLWRWLTDFLTADFQPRASFIAGFALGLRLVYLQKPEMGRRAKNKQAAPQPLDSGPTPTSKSGKRKADDEDFGAPGPSKKLKDVSNKVKGQSTSKTGAPNGKGLPQKAQDEKKGKKKEVQSEDEEDVEDGSGWEDVDKEEIDLKAQAKSLFHDSDDEFPAFQGDLEEFEGEDENDEDDDEPLRGPVQEFDFDSDEEEDIQLISSKAKKSKQLERPAKIIPTTSDASDSDDSDEDEGGKVTMSNMEARSRALDEAAAAEAELDAEELRQAALEADDDDVDMDDDEEEGEGEFRLPTASEKEEEKAQGGPDVQTVQRRMRYCVRVLGNFKMRAEKGRSRAEYIEQLISDIASYYGYNEFLAEKLFQLFPVAEAIEFFEANEVPRPVTIRTNTLRTRRRDLAQALINRGVNLEPIGKWTNVGLQVFESSVPIGATPEYLAGHYMLQAASSFLPVIALSPQPNERVLDMASAPGGKTTHIAALLQNTGVVFANDANKARTKSLTANVHRLGCKNVVVCSYDGREFPKVMGGFDRVLLDAPCSGTGVISKDSSVKVNKSERDFTLLSHLQKQLILCAIDSVSPESKTGGYLVYSTCSVTVDENEAVVDYALRKRPNVKLVDTGLSFGREGFTRYRGKVFSPSVSLTRRFYPHVHNMDGFFVAKFKVERRSKSSSTAEDVKDTPMAGIENESKEDLTFDPDEDRAYIEKAKRRQMKAKGLRPPPREVSPES</sequence>
<feature type="transmembrane region" description="Helical" evidence="17">
    <location>
        <begin position="120"/>
        <end position="143"/>
    </location>
</feature>
<dbReference type="SUPFAM" id="SSF53335">
    <property type="entry name" value="S-adenosyl-L-methionine-dependent methyltransferases"/>
    <property type="match status" value="1"/>
</dbReference>
<keyword evidence="7 15" id="KW-0808">Transferase</keyword>
<gene>
    <name evidence="19" type="ORF">NP233_g11052</name>
</gene>
<dbReference type="InterPro" id="IPR049560">
    <property type="entry name" value="MeTrfase_RsmB-F_NOP2_cat"/>
</dbReference>
<comment type="similarity">
    <text evidence="3 15">Belongs to the class I-like SAM-binding methyltransferase superfamily. RsmB/NOP family.</text>
</comment>
<dbReference type="Gene3D" id="3.40.50.150">
    <property type="entry name" value="Vaccinia Virus protein VP39"/>
    <property type="match status" value="1"/>
</dbReference>
<feature type="region of interest" description="Disordered" evidence="16">
    <location>
        <begin position="1387"/>
        <end position="1446"/>
    </location>
</feature>
<feature type="compositionally biased region" description="Acidic residues" evidence="16">
    <location>
        <begin position="947"/>
        <end position="956"/>
    </location>
</feature>
<feature type="compositionally biased region" description="Low complexity" evidence="16">
    <location>
        <begin position="169"/>
        <end position="182"/>
    </location>
</feature>
<dbReference type="InterPro" id="IPR023273">
    <property type="entry name" value="RCMT_NOP2"/>
</dbReference>
<dbReference type="PANTHER" id="PTHR22807:SF30">
    <property type="entry name" value="28S RRNA (CYTOSINE(4447)-C(5))-METHYLTRANSFERASE-RELATED"/>
    <property type="match status" value="1"/>
</dbReference>
<dbReference type="GO" id="GO:0000470">
    <property type="term" value="P:maturation of LSU-rRNA"/>
    <property type="evidence" value="ECO:0007669"/>
    <property type="project" value="TreeGrafter"/>
</dbReference>
<dbReference type="InterPro" id="IPR007014">
    <property type="entry name" value="FUN14"/>
</dbReference>
<evidence type="ECO:0000256" key="2">
    <source>
        <dbReference type="ARBA" id="ARBA00004604"/>
    </source>
</evidence>
<dbReference type="FunFam" id="3.30.70.1170:FF:000001">
    <property type="entry name" value="Ribosomal RNA methyltransferase Nop2"/>
    <property type="match status" value="1"/>
</dbReference>
<dbReference type="InterPro" id="IPR029063">
    <property type="entry name" value="SAM-dependent_MTases_sf"/>
</dbReference>
<keyword evidence="20" id="KW-1185">Reference proteome</keyword>
<evidence type="ECO:0000256" key="1">
    <source>
        <dbReference type="ARBA" id="ARBA00004370"/>
    </source>
</evidence>
<feature type="transmembrane region" description="Helical" evidence="17">
    <location>
        <begin position="16"/>
        <end position="38"/>
    </location>
</feature>
<dbReference type="PANTHER" id="PTHR22807">
    <property type="entry name" value="NOP2 YEAST -RELATED NOL1/NOP2/FMU SUN DOMAIN-CONTAINING"/>
    <property type="match status" value="1"/>
</dbReference>
<feature type="region of interest" description="Disordered" evidence="16">
    <location>
        <begin position="162"/>
        <end position="256"/>
    </location>
</feature>
<evidence type="ECO:0000256" key="9">
    <source>
        <dbReference type="ARBA" id="ARBA00022692"/>
    </source>
</evidence>
<evidence type="ECO:0000313" key="20">
    <source>
        <dbReference type="Proteomes" id="UP001213000"/>
    </source>
</evidence>
<dbReference type="Gene3D" id="3.30.70.1170">
    <property type="entry name" value="Sun protein, domain 3"/>
    <property type="match status" value="1"/>
</dbReference>
<evidence type="ECO:0000256" key="17">
    <source>
        <dbReference type="SAM" id="Phobius"/>
    </source>
</evidence>
<feature type="region of interest" description="Disordered" evidence="16">
    <location>
        <begin position="616"/>
        <end position="641"/>
    </location>
</feature>
<dbReference type="GO" id="GO:0005730">
    <property type="term" value="C:nucleolus"/>
    <property type="evidence" value="ECO:0007669"/>
    <property type="project" value="UniProtKB-SubCell"/>
</dbReference>
<feature type="binding site" evidence="15">
    <location>
        <position position="1211"/>
    </location>
    <ligand>
        <name>S-adenosyl-L-methionine</name>
        <dbReference type="ChEBI" id="CHEBI:59789"/>
    </ligand>
</feature>
<dbReference type="NCBIfam" id="TIGR00446">
    <property type="entry name" value="nop2p"/>
    <property type="match status" value="1"/>
</dbReference>
<feature type="transmembrane region" description="Helical" evidence="17">
    <location>
        <begin position="50"/>
        <end position="71"/>
    </location>
</feature>
<evidence type="ECO:0000256" key="3">
    <source>
        <dbReference type="ARBA" id="ARBA00007494"/>
    </source>
</evidence>
<evidence type="ECO:0000256" key="5">
    <source>
        <dbReference type="ARBA" id="ARBA00022517"/>
    </source>
</evidence>
<feature type="compositionally biased region" description="Basic and acidic residues" evidence="16">
    <location>
        <begin position="829"/>
        <end position="841"/>
    </location>
</feature>
<dbReference type="GO" id="GO:0003723">
    <property type="term" value="F:RNA binding"/>
    <property type="evidence" value="ECO:0007669"/>
    <property type="project" value="UniProtKB-UniRule"/>
</dbReference>
<keyword evidence="11 17" id="KW-1133">Transmembrane helix</keyword>
<feature type="compositionally biased region" description="Basic residues" evidence="16">
    <location>
        <begin position="1425"/>
        <end position="1434"/>
    </location>
</feature>
<evidence type="ECO:0000256" key="6">
    <source>
        <dbReference type="ARBA" id="ARBA00022603"/>
    </source>
</evidence>
<feature type="compositionally biased region" description="Basic and acidic residues" evidence="16">
    <location>
        <begin position="188"/>
        <end position="197"/>
    </location>
</feature>
<keyword evidence="5" id="KW-0690">Ribosome biogenesis</keyword>
<dbReference type="PROSITE" id="PS01153">
    <property type="entry name" value="NOL1_NOP2_SUN"/>
    <property type="match status" value="1"/>
</dbReference>
<feature type="compositionally biased region" description="Basic and acidic residues" evidence="16">
    <location>
        <begin position="862"/>
        <end position="874"/>
    </location>
</feature>
<keyword evidence="12 17" id="KW-0472">Membrane</keyword>
<evidence type="ECO:0000256" key="14">
    <source>
        <dbReference type="ARBA" id="ARBA00082314"/>
    </source>
</evidence>
<evidence type="ECO:0000256" key="13">
    <source>
        <dbReference type="ARBA" id="ARBA00023242"/>
    </source>
</evidence>
<dbReference type="PROSITE" id="PS51686">
    <property type="entry name" value="SAM_MT_RSMB_NOP"/>
    <property type="match status" value="1"/>
</dbReference>
<dbReference type="PRINTS" id="PR02012">
    <property type="entry name" value="RCMTNOP2"/>
</dbReference>
<dbReference type="InterPro" id="IPR011023">
    <property type="entry name" value="Nop2p"/>
</dbReference>
<dbReference type="GO" id="GO:0016020">
    <property type="term" value="C:membrane"/>
    <property type="evidence" value="ECO:0007669"/>
    <property type="project" value="UniProtKB-SubCell"/>
</dbReference>
<keyword evidence="8 15" id="KW-0949">S-adenosyl-L-methionine</keyword>
<feature type="active site" description="Nucleophile" evidence="15">
    <location>
        <position position="1312"/>
    </location>
</feature>
<evidence type="ECO:0000256" key="11">
    <source>
        <dbReference type="ARBA" id="ARBA00022989"/>
    </source>
</evidence>